<gene>
    <name evidence="1" type="ORF">Cha6605_5235</name>
</gene>
<dbReference type="NCBIfam" id="NF037965">
    <property type="entry name" value="HetZ_rel_2"/>
    <property type="match status" value="1"/>
</dbReference>
<proteinExistence type="predicted"/>
<evidence type="ECO:0008006" key="3">
    <source>
        <dbReference type="Google" id="ProtNLM"/>
    </source>
</evidence>
<organism evidence="1 2">
    <name type="scientific">Chamaesiphon minutus (strain ATCC 27169 / PCC 6605)</name>
    <dbReference type="NCBI Taxonomy" id="1173020"/>
    <lineage>
        <taxon>Bacteria</taxon>
        <taxon>Bacillati</taxon>
        <taxon>Cyanobacteriota</taxon>
        <taxon>Cyanophyceae</taxon>
        <taxon>Gomontiellales</taxon>
        <taxon>Chamaesiphonaceae</taxon>
        <taxon>Chamaesiphon</taxon>
    </lineage>
</organism>
<dbReference type="HOGENOM" id="CLU_061336_0_0_3"/>
<sequence>MTKVIVDKIATQWETRIATECSGQNATTQGSILNWLLGEDRERLETLDAEHIKIVDRAMDYRLRILIQRYLGLPPERAYKNLMQRLGGLAVLRDKIRAWLTLSNDRQRQVVDVLQEVVQELLQSDKYIQQQIAWIGKCTKNPRLRDTLLFASIEEYCLRPVRNQPLLAHRFVNYLRRAQKGGVTNVPQSDLVKIVSDEIIGDSDSTLSLLDKQAQENYHQQQDWEETQIARNRVKESLYDYLVENVSPEAGEWLKLYLQGKTPESIAIALKMDIKQVYRLREKINYHTLKVFAIKAESELVSQWLQISLKEHNLGLTPERWTKFCDSLEPKQREILMELKAGTSVEAIAKSLKIKTNQVMGEWSQIYLAAQELRAN</sequence>
<dbReference type="OrthoDB" id="417276at2"/>
<dbReference type="KEGG" id="cmp:Cha6605_5235"/>
<name>K9UPJ2_CHAP6</name>
<dbReference type="EMBL" id="CP003600">
    <property type="protein sequence ID" value="AFY96124.1"/>
    <property type="molecule type" value="Genomic_DNA"/>
</dbReference>
<protein>
    <recommendedName>
        <fullName evidence="3">HetZ-related protein 2</fullName>
    </recommendedName>
</protein>
<evidence type="ECO:0000313" key="1">
    <source>
        <dbReference type="EMBL" id="AFY96124.1"/>
    </source>
</evidence>
<dbReference type="PATRIC" id="fig|1173020.3.peg.6004"/>
<reference evidence="1 2" key="1">
    <citation type="submission" date="2012-05" db="EMBL/GenBank/DDBJ databases">
        <title>Finished chromosome of genome of Chamaesiphon sp. PCC 6605.</title>
        <authorList>
            <consortium name="US DOE Joint Genome Institute"/>
            <person name="Gugger M."/>
            <person name="Coursin T."/>
            <person name="Rippka R."/>
            <person name="Tandeau De Marsac N."/>
            <person name="Huntemann M."/>
            <person name="Wei C.-L."/>
            <person name="Han J."/>
            <person name="Detter J.C."/>
            <person name="Han C."/>
            <person name="Tapia R."/>
            <person name="Chen A."/>
            <person name="Kyrpides N."/>
            <person name="Mavromatis K."/>
            <person name="Markowitz V."/>
            <person name="Szeto E."/>
            <person name="Ivanova N."/>
            <person name="Pagani I."/>
            <person name="Pati A."/>
            <person name="Goodwin L."/>
            <person name="Nordberg H.P."/>
            <person name="Cantor M.N."/>
            <person name="Hua S.X."/>
            <person name="Woyke T."/>
            <person name="Kerfeld C.A."/>
        </authorList>
    </citation>
    <scope>NUCLEOTIDE SEQUENCE [LARGE SCALE GENOMIC DNA]</scope>
    <source>
        <strain evidence="2">ATCC 27169 / PCC 6605</strain>
    </source>
</reference>
<dbReference type="Proteomes" id="UP000010366">
    <property type="component" value="Chromosome"/>
</dbReference>
<dbReference type="InterPro" id="IPR048033">
    <property type="entry name" value="HetZ-rel_2"/>
</dbReference>
<dbReference type="RefSeq" id="WP_015162208.1">
    <property type="nucleotide sequence ID" value="NC_019697.1"/>
</dbReference>
<dbReference type="eggNOG" id="COG2197">
    <property type="taxonomic scope" value="Bacteria"/>
</dbReference>
<dbReference type="AlphaFoldDB" id="K9UPJ2"/>
<evidence type="ECO:0000313" key="2">
    <source>
        <dbReference type="Proteomes" id="UP000010366"/>
    </source>
</evidence>
<keyword evidence="2" id="KW-1185">Reference proteome</keyword>
<accession>K9UPJ2</accession>